<gene>
    <name evidence="2" type="ORF">EUGRSUZ_I02755</name>
</gene>
<sequence>MLTFRHRLNGTPYGSCAETQKARGSGNAQSFCGSSRITSAVEVMRHAAASNIIRSFKVIYLGHFISSIIGMSSHILILSIIVVYMLEKRITCSPVSVCLTKAC</sequence>
<dbReference type="Gramene" id="KCW57108">
    <property type="protein sequence ID" value="KCW57108"/>
    <property type="gene ID" value="EUGRSUZ_I02755"/>
</dbReference>
<protein>
    <submittedName>
        <fullName evidence="2">Uncharacterized protein</fullName>
    </submittedName>
</protein>
<keyword evidence="1" id="KW-0812">Transmembrane</keyword>
<evidence type="ECO:0000313" key="2">
    <source>
        <dbReference type="EMBL" id="KCW57108.1"/>
    </source>
</evidence>
<dbReference type="EMBL" id="KK198761">
    <property type="protein sequence ID" value="KCW57108.1"/>
    <property type="molecule type" value="Genomic_DNA"/>
</dbReference>
<reference evidence="2" key="1">
    <citation type="submission" date="2013-07" db="EMBL/GenBank/DDBJ databases">
        <title>The genome of Eucalyptus grandis.</title>
        <authorList>
            <person name="Schmutz J."/>
            <person name="Hayes R."/>
            <person name="Myburg A."/>
            <person name="Tuskan G."/>
            <person name="Grattapaglia D."/>
            <person name="Rokhsar D.S."/>
        </authorList>
    </citation>
    <scope>NUCLEOTIDE SEQUENCE</scope>
    <source>
        <tissue evidence="2">Leaf extractions</tissue>
    </source>
</reference>
<keyword evidence="1" id="KW-0472">Membrane</keyword>
<dbReference type="AlphaFoldDB" id="A0A059ATC3"/>
<organism evidence="2">
    <name type="scientific">Eucalyptus grandis</name>
    <name type="common">Flooded gum</name>
    <dbReference type="NCBI Taxonomy" id="71139"/>
    <lineage>
        <taxon>Eukaryota</taxon>
        <taxon>Viridiplantae</taxon>
        <taxon>Streptophyta</taxon>
        <taxon>Embryophyta</taxon>
        <taxon>Tracheophyta</taxon>
        <taxon>Spermatophyta</taxon>
        <taxon>Magnoliopsida</taxon>
        <taxon>eudicotyledons</taxon>
        <taxon>Gunneridae</taxon>
        <taxon>Pentapetalae</taxon>
        <taxon>rosids</taxon>
        <taxon>malvids</taxon>
        <taxon>Myrtales</taxon>
        <taxon>Myrtaceae</taxon>
        <taxon>Myrtoideae</taxon>
        <taxon>Eucalypteae</taxon>
        <taxon>Eucalyptus</taxon>
    </lineage>
</organism>
<name>A0A059ATC3_EUCGR</name>
<accession>A0A059ATC3</accession>
<dbReference type="InParanoid" id="A0A059ATC3"/>
<keyword evidence="1" id="KW-1133">Transmembrane helix</keyword>
<feature type="transmembrane region" description="Helical" evidence="1">
    <location>
        <begin position="58"/>
        <end position="86"/>
    </location>
</feature>
<evidence type="ECO:0000256" key="1">
    <source>
        <dbReference type="SAM" id="Phobius"/>
    </source>
</evidence>
<proteinExistence type="predicted"/>